<gene>
    <name evidence="12" type="primary">ALG13</name>
    <name evidence="14" type="ORF">IFR04_009406</name>
</gene>
<reference evidence="14" key="1">
    <citation type="submission" date="2021-02" db="EMBL/GenBank/DDBJ databases">
        <title>Genome sequence Cadophora malorum strain M34.</title>
        <authorList>
            <person name="Stefanovic E."/>
            <person name="Vu D."/>
            <person name="Scully C."/>
            <person name="Dijksterhuis J."/>
            <person name="Roader J."/>
            <person name="Houbraken J."/>
        </authorList>
    </citation>
    <scope>NUCLEOTIDE SEQUENCE</scope>
    <source>
        <strain evidence="14">M34</strain>
    </source>
</reference>
<name>A0A8H7TEN8_9HELO</name>
<evidence type="ECO:0000256" key="10">
    <source>
        <dbReference type="ARBA" id="ARBA00032061"/>
    </source>
</evidence>
<feature type="domain" description="Glycosyl transferase family 28 C-terminal" evidence="13">
    <location>
        <begin position="5"/>
        <end position="164"/>
    </location>
</feature>
<evidence type="ECO:0000256" key="11">
    <source>
        <dbReference type="ARBA" id="ARBA00048184"/>
    </source>
</evidence>
<protein>
    <recommendedName>
        <fullName evidence="5 12">UDP-N-acetylglucosamine transferase subunit ALG13</fullName>
        <ecNumber evidence="4 12">2.4.1.141</ecNumber>
    </recommendedName>
    <alternativeName>
        <fullName evidence="10 12">Asparagine-linked glycosylation protein 13</fullName>
    </alternativeName>
</protein>
<comment type="subcellular location">
    <subcellularLocation>
        <location evidence="1 12">Endoplasmic reticulum</location>
    </subcellularLocation>
</comment>
<evidence type="ECO:0000259" key="13">
    <source>
        <dbReference type="Pfam" id="PF04101"/>
    </source>
</evidence>
<dbReference type="Pfam" id="PF04101">
    <property type="entry name" value="Glyco_tran_28_C"/>
    <property type="match status" value="1"/>
</dbReference>
<dbReference type="OrthoDB" id="20273at2759"/>
<keyword evidence="8 12" id="KW-0256">Endoplasmic reticulum</keyword>
<dbReference type="SUPFAM" id="SSF53756">
    <property type="entry name" value="UDP-Glycosyltransferase/glycogen phosphorylase"/>
    <property type="match status" value="1"/>
</dbReference>
<accession>A0A8H7TEN8</accession>
<evidence type="ECO:0000256" key="1">
    <source>
        <dbReference type="ARBA" id="ARBA00004240"/>
    </source>
</evidence>
<evidence type="ECO:0000256" key="9">
    <source>
        <dbReference type="ARBA" id="ARBA00024804"/>
    </source>
</evidence>
<dbReference type="GO" id="GO:0004577">
    <property type="term" value="F:N-acetylglucosaminyldiphosphodolichol N-acetylglucosaminyltransferase activity"/>
    <property type="evidence" value="ECO:0007669"/>
    <property type="project" value="UniProtKB-EC"/>
</dbReference>
<dbReference type="InterPro" id="IPR007235">
    <property type="entry name" value="Glyco_trans_28_C"/>
</dbReference>
<evidence type="ECO:0000256" key="5">
    <source>
        <dbReference type="ARBA" id="ARBA00017468"/>
    </source>
</evidence>
<evidence type="ECO:0000256" key="8">
    <source>
        <dbReference type="ARBA" id="ARBA00022824"/>
    </source>
</evidence>
<evidence type="ECO:0000256" key="4">
    <source>
        <dbReference type="ARBA" id="ARBA00012614"/>
    </source>
</evidence>
<dbReference type="InterPro" id="IPR039042">
    <property type="entry name" value="Alg13-like"/>
</dbReference>
<proteinExistence type="inferred from homology"/>
<evidence type="ECO:0000256" key="3">
    <source>
        <dbReference type="ARBA" id="ARBA00011198"/>
    </source>
</evidence>
<dbReference type="GO" id="GO:0005783">
    <property type="term" value="C:endoplasmic reticulum"/>
    <property type="evidence" value="ECO:0007669"/>
    <property type="project" value="UniProtKB-SubCell"/>
</dbReference>
<evidence type="ECO:0000256" key="7">
    <source>
        <dbReference type="ARBA" id="ARBA00022679"/>
    </source>
</evidence>
<dbReference type="Gene3D" id="3.40.50.2000">
    <property type="entry name" value="Glycogen Phosphorylase B"/>
    <property type="match status" value="1"/>
</dbReference>
<keyword evidence="6 12" id="KW-0328">Glycosyltransferase</keyword>
<comment type="similarity">
    <text evidence="2 12">Belongs to the glycosyltransferase 28 family.</text>
</comment>
<organism evidence="14 15">
    <name type="scientific">Cadophora malorum</name>
    <dbReference type="NCBI Taxonomy" id="108018"/>
    <lineage>
        <taxon>Eukaryota</taxon>
        <taxon>Fungi</taxon>
        <taxon>Dikarya</taxon>
        <taxon>Ascomycota</taxon>
        <taxon>Pezizomycotina</taxon>
        <taxon>Leotiomycetes</taxon>
        <taxon>Helotiales</taxon>
        <taxon>Ploettnerulaceae</taxon>
        <taxon>Cadophora</taxon>
    </lineage>
</organism>
<evidence type="ECO:0000256" key="6">
    <source>
        <dbReference type="ARBA" id="ARBA00022676"/>
    </source>
</evidence>
<comment type="caution">
    <text evidence="14">The sequence shown here is derived from an EMBL/GenBank/DDBJ whole genome shotgun (WGS) entry which is preliminary data.</text>
</comment>
<dbReference type="EC" id="2.4.1.141" evidence="4 12"/>
<dbReference type="GO" id="GO:0006488">
    <property type="term" value="P:dolichol-linked oligosaccharide biosynthetic process"/>
    <property type="evidence" value="ECO:0007669"/>
    <property type="project" value="InterPro"/>
</dbReference>
<keyword evidence="7 12" id="KW-0808">Transferase</keyword>
<comment type="catalytic activity">
    <reaction evidence="11">
        <text>an N-acetyl-alpha-D-glucosaminyl-diphospho-di-trans,poly-cis-dolichol + UDP-N-acetyl-alpha-D-glucosamine = an N,N'-diacetylchitobiosyl-diphospho-di-trans,poly-cis-dolichol + UDP + H(+)</text>
        <dbReference type="Rhea" id="RHEA:23380"/>
        <dbReference type="Rhea" id="RHEA-COMP:19507"/>
        <dbReference type="Rhea" id="RHEA-COMP:19510"/>
        <dbReference type="ChEBI" id="CHEBI:15378"/>
        <dbReference type="ChEBI" id="CHEBI:57269"/>
        <dbReference type="ChEBI" id="CHEBI:57705"/>
        <dbReference type="ChEBI" id="CHEBI:58223"/>
        <dbReference type="ChEBI" id="CHEBI:58427"/>
        <dbReference type="EC" id="2.4.1.141"/>
    </reaction>
</comment>
<dbReference type="EMBL" id="JAFJYH010000154">
    <property type="protein sequence ID" value="KAG4417453.1"/>
    <property type="molecule type" value="Genomic_DNA"/>
</dbReference>
<comment type="subunit">
    <text evidence="3 12">Heterodimer with ALG14 to form a functional enzyme.</text>
</comment>
<comment type="function">
    <text evidence="9 12">Involved in protein N-glycosylation. Essential for the second step of the dolichol-linked oligosaccharide pathway.</text>
</comment>
<sequence length="192" mass="20961">MIKECFITTGATAKFTELIQAALSPECLQTFVDNGFTRLNFQCGDSMSAFEELKPADTRGLEIIGFDFNKNGLTQEMRACQEKRDVSKRGLVICHAGAGTILDAMRLAVPLVVVPNSSLLDNHQEELAAELEAQGYATKADTRSLRSSRNLAEAVAKACNKEEKLWGGHNTSFAAIVDNVVGYEDDVRAQLD</sequence>
<evidence type="ECO:0000313" key="15">
    <source>
        <dbReference type="Proteomes" id="UP000664132"/>
    </source>
</evidence>
<dbReference type="PANTHER" id="PTHR12867">
    <property type="entry name" value="GLYCOSYL TRANSFERASE-RELATED"/>
    <property type="match status" value="1"/>
</dbReference>
<evidence type="ECO:0000256" key="12">
    <source>
        <dbReference type="RuleBase" id="RU362128"/>
    </source>
</evidence>
<keyword evidence="15" id="KW-1185">Reference proteome</keyword>
<dbReference type="Proteomes" id="UP000664132">
    <property type="component" value="Unassembled WGS sequence"/>
</dbReference>
<dbReference type="AlphaFoldDB" id="A0A8H7TEN8"/>
<evidence type="ECO:0000256" key="2">
    <source>
        <dbReference type="ARBA" id="ARBA00006962"/>
    </source>
</evidence>
<evidence type="ECO:0000313" key="14">
    <source>
        <dbReference type="EMBL" id="KAG4417453.1"/>
    </source>
</evidence>
<dbReference type="PANTHER" id="PTHR12867:SF6">
    <property type="entry name" value="N-ACETYLGLUCOSAMINYLDIPHOSPHODOLICHOL N-ACETYLGLUCOSAMINYLTRANSFERASE"/>
    <property type="match status" value="1"/>
</dbReference>